<comment type="similarity">
    <text evidence="1">Belongs to the dynein heavy chain family.</text>
</comment>
<evidence type="ECO:0000256" key="1">
    <source>
        <dbReference type="ARBA" id="ARBA00008887"/>
    </source>
</evidence>
<sequence length="665" mass="75823">MDSQPSLTNGSSHHHDSPPVEPTSSFDPDIFRRYLVALLPPVIGAQPSDLESLFDDEFAERVARFAAETGGVIYVVQVKEESEDDSTPIYTYHLTPMLTYHPSHVTTLALIKRGPTLDPLTPLASQLHFLNLFGGEETPYESLHAVVSCGVKPWFDAFVGARGTGKDGDTKMGIPMTKKKFAELELSLLHLQQNVEIPETHLIIHPVIQRAVEQATAAGTRPNISHIPAKLLNDSSFLNTLHGHVNAWIKSIQSVTKLTRDVSSGTASQEINFWLSLERALEGIENQLRSEEVNMVMDCLRNAKRFHATVSFIADTGLKDATDLVHKYNQLMKDFPLNELLSATDLDKIQESLVLIFGHINRKLRLSPYPIRRALPLVEAISRDFNDQLLRILTSHRLPYTPYDTFERLLSQTTNIFRTWDDQIKEFTNVAREVTRKRNEKFIPIKVAPAHAKLQERTRYLRDWRKQHEQLAVMTGPTKGLGGVGMEVGGMDMEEEVKEAYEVVKRIDVLDVSVEGTEIWVAAENAYNERVSRVENQIIARLRDRLGTARNANEMFRVFSKFNALFVRPKIRGAIQEYQTQLIDSVKEDIKHLHEKFKTQYRFSEAYHMSQMRDLPPIAGAIIWARQIERQLQTYMKRVEDVLGKGWEHYAEGQKLQSESSAFRY</sequence>
<gene>
    <name evidence="4" type="ORF">NLJ89_g10662</name>
</gene>
<organism evidence="4 5">
    <name type="scientific">Agrocybe chaxingu</name>
    <dbReference type="NCBI Taxonomy" id="84603"/>
    <lineage>
        <taxon>Eukaryota</taxon>
        <taxon>Fungi</taxon>
        <taxon>Dikarya</taxon>
        <taxon>Basidiomycota</taxon>
        <taxon>Agaricomycotina</taxon>
        <taxon>Agaricomycetes</taxon>
        <taxon>Agaricomycetidae</taxon>
        <taxon>Agaricales</taxon>
        <taxon>Agaricineae</taxon>
        <taxon>Strophariaceae</taxon>
        <taxon>Agrocybe</taxon>
    </lineage>
</organism>
<dbReference type="OrthoDB" id="447173at2759"/>
<evidence type="ECO:0000256" key="2">
    <source>
        <dbReference type="SAM" id="MobiDB-lite"/>
    </source>
</evidence>
<evidence type="ECO:0000259" key="3">
    <source>
        <dbReference type="Pfam" id="PF08385"/>
    </source>
</evidence>
<dbReference type="EMBL" id="JANKHO010002050">
    <property type="protein sequence ID" value="KAJ3495221.1"/>
    <property type="molecule type" value="Genomic_DNA"/>
</dbReference>
<reference evidence="4" key="1">
    <citation type="submission" date="2022-07" db="EMBL/GenBank/DDBJ databases">
        <title>Genome Sequence of Agrocybe chaxingu.</title>
        <authorList>
            <person name="Buettner E."/>
        </authorList>
    </citation>
    <scope>NUCLEOTIDE SEQUENCE</scope>
    <source>
        <strain evidence="4">MP-N11</strain>
    </source>
</reference>
<feature type="compositionally biased region" description="Polar residues" evidence="2">
    <location>
        <begin position="1"/>
        <end position="11"/>
    </location>
</feature>
<dbReference type="InterPro" id="IPR013594">
    <property type="entry name" value="Dynein_heavy_tail"/>
</dbReference>
<dbReference type="AlphaFoldDB" id="A0A9W8MQ29"/>
<keyword evidence="5" id="KW-1185">Reference proteome</keyword>
<protein>
    <recommendedName>
        <fullName evidence="3">Dynein heavy chain tail domain-containing protein</fullName>
    </recommendedName>
</protein>
<dbReference type="Proteomes" id="UP001148786">
    <property type="component" value="Unassembled WGS sequence"/>
</dbReference>
<feature type="region of interest" description="Disordered" evidence="2">
    <location>
        <begin position="1"/>
        <end position="23"/>
    </location>
</feature>
<proteinExistence type="inferred from homology"/>
<dbReference type="Pfam" id="PF08385">
    <property type="entry name" value="DHC_N1"/>
    <property type="match status" value="1"/>
</dbReference>
<name>A0A9W8MQ29_9AGAR</name>
<dbReference type="InterPro" id="IPR026983">
    <property type="entry name" value="DHC"/>
</dbReference>
<dbReference type="PANTHER" id="PTHR46532">
    <property type="entry name" value="MALE FERTILITY FACTOR KL5"/>
    <property type="match status" value="1"/>
</dbReference>
<evidence type="ECO:0000313" key="5">
    <source>
        <dbReference type="Proteomes" id="UP001148786"/>
    </source>
</evidence>
<dbReference type="GO" id="GO:0005858">
    <property type="term" value="C:axonemal dynein complex"/>
    <property type="evidence" value="ECO:0007669"/>
    <property type="project" value="TreeGrafter"/>
</dbReference>
<dbReference type="GO" id="GO:0051959">
    <property type="term" value="F:dynein light intermediate chain binding"/>
    <property type="evidence" value="ECO:0007669"/>
    <property type="project" value="InterPro"/>
</dbReference>
<feature type="domain" description="Dynein heavy chain tail" evidence="3">
    <location>
        <begin position="238"/>
        <end position="663"/>
    </location>
</feature>
<dbReference type="GO" id="GO:0007018">
    <property type="term" value="P:microtubule-based movement"/>
    <property type="evidence" value="ECO:0007669"/>
    <property type="project" value="InterPro"/>
</dbReference>
<evidence type="ECO:0000313" key="4">
    <source>
        <dbReference type="EMBL" id="KAJ3495221.1"/>
    </source>
</evidence>
<accession>A0A9W8MQ29</accession>
<dbReference type="GO" id="GO:0045505">
    <property type="term" value="F:dynein intermediate chain binding"/>
    <property type="evidence" value="ECO:0007669"/>
    <property type="project" value="InterPro"/>
</dbReference>
<dbReference type="PANTHER" id="PTHR46532:SF4">
    <property type="entry name" value="AAA+ ATPASE DOMAIN-CONTAINING PROTEIN"/>
    <property type="match status" value="1"/>
</dbReference>
<comment type="caution">
    <text evidence="4">The sequence shown here is derived from an EMBL/GenBank/DDBJ whole genome shotgun (WGS) entry which is preliminary data.</text>
</comment>